<evidence type="ECO:0000313" key="3">
    <source>
        <dbReference type="Proteomes" id="UP000037392"/>
    </source>
</evidence>
<dbReference type="OrthoDB" id="1653613at2"/>
<gene>
    <name evidence="2" type="ORF">HMPREF9470_01696</name>
</gene>
<dbReference type="GO" id="GO:0003677">
    <property type="term" value="F:DNA binding"/>
    <property type="evidence" value="ECO:0007669"/>
    <property type="project" value="InterPro"/>
</dbReference>
<dbReference type="InterPro" id="IPR001387">
    <property type="entry name" value="Cro/C1-type_HTH"/>
</dbReference>
<dbReference type="Proteomes" id="UP000037392">
    <property type="component" value="Unassembled WGS sequence"/>
</dbReference>
<evidence type="ECO:0000313" key="2">
    <source>
        <dbReference type="EMBL" id="KMW21591.1"/>
    </source>
</evidence>
<accession>A0A0J9CB24</accession>
<comment type="caution">
    <text evidence="2">The sequence shown here is derived from an EMBL/GenBank/DDBJ whole genome shotgun (WGS) entry which is preliminary data.</text>
</comment>
<name>A0A0J9CB24_9FIRM</name>
<proteinExistence type="predicted"/>
<organism evidence="2 3">
    <name type="scientific">[Clostridium] citroniae WAL-19142</name>
    <dbReference type="NCBI Taxonomy" id="742734"/>
    <lineage>
        <taxon>Bacteria</taxon>
        <taxon>Bacillati</taxon>
        <taxon>Bacillota</taxon>
        <taxon>Clostridia</taxon>
        <taxon>Lachnospirales</taxon>
        <taxon>Lachnospiraceae</taxon>
        <taxon>Enterocloster</taxon>
    </lineage>
</organism>
<dbReference type="InterPro" id="IPR010982">
    <property type="entry name" value="Lambda_DNA-bd_dom_sf"/>
</dbReference>
<sequence>MTIEQKINMALSYKGISQAELARKIGTTPSNLNQKVKRNTLTKEELENIANSLGASYRAEFIFPDGTII</sequence>
<dbReference type="AlphaFoldDB" id="A0A0J9CB24"/>
<protein>
    <recommendedName>
        <fullName evidence="1">HTH cro/C1-type domain-containing protein</fullName>
    </recommendedName>
</protein>
<dbReference type="PROSITE" id="PS50943">
    <property type="entry name" value="HTH_CROC1"/>
    <property type="match status" value="1"/>
</dbReference>
<dbReference type="Pfam" id="PF13443">
    <property type="entry name" value="HTH_26"/>
    <property type="match status" value="1"/>
</dbReference>
<dbReference type="GeneID" id="93165147"/>
<dbReference type="SUPFAM" id="SSF47413">
    <property type="entry name" value="lambda repressor-like DNA-binding domains"/>
    <property type="match status" value="1"/>
</dbReference>
<evidence type="ECO:0000259" key="1">
    <source>
        <dbReference type="PROSITE" id="PS50943"/>
    </source>
</evidence>
<feature type="domain" description="HTH cro/C1-type" evidence="1">
    <location>
        <begin position="14"/>
        <end position="61"/>
    </location>
</feature>
<dbReference type="Gene3D" id="1.10.260.40">
    <property type="entry name" value="lambda repressor-like DNA-binding domains"/>
    <property type="match status" value="1"/>
</dbReference>
<dbReference type="PATRIC" id="fig|742734.4.peg.1819"/>
<dbReference type="CDD" id="cd00093">
    <property type="entry name" value="HTH_XRE"/>
    <property type="match status" value="1"/>
</dbReference>
<dbReference type="RefSeq" id="WP_048929668.1">
    <property type="nucleotide sequence ID" value="NZ_KQ235877.1"/>
</dbReference>
<dbReference type="EMBL" id="ADLK01000015">
    <property type="protein sequence ID" value="KMW21591.1"/>
    <property type="molecule type" value="Genomic_DNA"/>
</dbReference>
<reference evidence="2 3" key="1">
    <citation type="submission" date="2011-04" db="EMBL/GenBank/DDBJ databases">
        <title>The Genome Sequence of Clostridium citroniae WAL-19142.</title>
        <authorList>
            <consortium name="The Broad Institute Genome Sequencing Platform"/>
            <person name="Earl A."/>
            <person name="Ward D."/>
            <person name="Feldgarden M."/>
            <person name="Gevers D."/>
            <person name="Warren Y.A."/>
            <person name="Tyrrell K.L."/>
            <person name="Citron D.M."/>
            <person name="Goldstein E.J."/>
            <person name="Daigneault M."/>
            <person name="Allen-Vercoe E."/>
            <person name="Young S.K."/>
            <person name="Zeng Q."/>
            <person name="Gargeya S."/>
            <person name="Fitzgerald M."/>
            <person name="Haas B."/>
            <person name="Abouelleil A."/>
            <person name="Alvarado L."/>
            <person name="Arachchi H.M."/>
            <person name="Berlin A."/>
            <person name="Brown A."/>
            <person name="Chapman S.B."/>
            <person name="Chen Z."/>
            <person name="Dunbar C."/>
            <person name="Freedman E."/>
            <person name="Gearin G."/>
            <person name="Gellesch M."/>
            <person name="Goldberg J."/>
            <person name="Griggs A."/>
            <person name="Gujja S."/>
            <person name="Heilman E.R."/>
            <person name="Heiman D."/>
            <person name="Howarth C."/>
            <person name="Larson L."/>
            <person name="Lui A."/>
            <person name="MacDonald P.J."/>
            <person name="Mehta T."/>
            <person name="Montmayeur A."/>
            <person name="Murphy C."/>
            <person name="Neiman D."/>
            <person name="Pearson M."/>
            <person name="Priest M."/>
            <person name="Roberts A."/>
            <person name="Saif S."/>
            <person name="Shea T."/>
            <person name="Shenoy N."/>
            <person name="Sisk P."/>
            <person name="Stolte C."/>
            <person name="Sykes S."/>
            <person name="White J."/>
            <person name="Yandava C."/>
            <person name="Wortman J."/>
            <person name="Nusbaum C."/>
            <person name="Birren B."/>
        </authorList>
    </citation>
    <scope>NUCLEOTIDE SEQUENCE [LARGE SCALE GENOMIC DNA]</scope>
    <source>
        <strain evidence="2 3">WAL-19142</strain>
    </source>
</reference>